<name>A0A2X3D079_KLEPN</name>
<evidence type="ECO:0000313" key="6">
    <source>
        <dbReference type="Proteomes" id="UP000251123"/>
    </source>
</evidence>
<evidence type="ECO:0000256" key="1">
    <source>
        <dbReference type="ARBA" id="ARBA00022487"/>
    </source>
</evidence>
<dbReference type="InterPro" id="IPR011118">
    <property type="entry name" value="Tannase/feruloyl_esterase"/>
</dbReference>
<evidence type="ECO:0000313" key="5">
    <source>
        <dbReference type="EMBL" id="SQC18234.1"/>
    </source>
</evidence>
<dbReference type="Proteomes" id="UP000251123">
    <property type="component" value="Unassembled WGS sequence"/>
</dbReference>
<keyword evidence="1" id="KW-0719">Serine esterase</keyword>
<keyword evidence="3 5" id="KW-0378">Hydrolase</keyword>
<dbReference type="AlphaFoldDB" id="A0A2X3D079"/>
<dbReference type="Pfam" id="PF07519">
    <property type="entry name" value="Tannase"/>
    <property type="match status" value="1"/>
</dbReference>
<dbReference type="GO" id="GO:0052689">
    <property type="term" value="F:carboxylic ester hydrolase activity"/>
    <property type="evidence" value="ECO:0007669"/>
    <property type="project" value="UniProtKB-KW"/>
</dbReference>
<reference evidence="5 6" key="1">
    <citation type="submission" date="2018-06" db="EMBL/GenBank/DDBJ databases">
        <authorList>
            <consortium name="Pathogen Informatics"/>
            <person name="Doyle S."/>
        </authorList>
    </citation>
    <scope>NUCLEOTIDE SEQUENCE [LARGE SCALE GENOMIC DNA]</scope>
    <source>
        <strain evidence="5 6">NCTC9601</strain>
    </source>
</reference>
<organism evidence="5 6">
    <name type="scientific">Klebsiella pneumoniae</name>
    <dbReference type="NCBI Taxonomy" id="573"/>
    <lineage>
        <taxon>Bacteria</taxon>
        <taxon>Pseudomonadati</taxon>
        <taxon>Pseudomonadota</taxon>
        <taxon>Gammaproteobacteria</taxon>
        <taxon>Enterobacterales</taxon>
        <taxon>Enterobacteriaceae</taxon>
        <taxon>Klebsiella/Raoultella group</taxon>
        <taxon>Klebsiella</taxon>
        <taxon>Klebsiella pneumoniae complex</taxon>
    </lineage>
</organism>
<evidence type="ECO:0000256" key="3">
    <source>
        <dbReference type="ARBA" id="ARBA00022801"/>
    </source>
</evidence>
<keyword evidence="4" id="KW-1015">Disulfide bond</keyword>
<evidence type="ECO:0000256" key="4">
    <source>
        <dbReference type="ARBA" id="ARBA00023157"/>
    </source>
</evidence>
<protein>
    <submittedName>
        <fullName evidence="5">Hydrolase</fullName>
    </submittedName>
</protein>
<proteinExistence type="predicted"/>
<keyword evidence="2" id="KW-0732">Signal</keyword>
<dbReference type="EMBL" id="UASN01000022">
    <property type="protein sequence ID" value="SQC18234.1"/>
    <property type="molecule type" value="Genomic_DNA"/>
</dbReference>
<accession>A0A2X3D079</accession>
<sequence>MEAQRFPQDFDGISAGAPAAFFQFQNSFFHGWNVAANQRPDGTAILLKNRLPLIHQARAGSLPDAFRRAGWYPAKSVCLSVL</sequence>
<gene>
    <name evidence="5" type="ORF">NCTC9601_05191</name>
</gene>
<evidence type="ECO:0000256" key="2">
    <source>
        <dbReference type="ARBA" id="ARBA00022729"/>
    </source>
</evidence>